<dbReference type="GO" id="GO:0016746">
    <property type="term" value="F:acyltransferase activity"/>
    <property type="evidence" value="ECO:0007669"/>
    <property type="project" value="UniProtKB-KW"/>
</dbReference>
<evidence type="ECO:0000259" key="2">
    <source>
        <dbReference type="Pfam" id="PF01757"/>
    </source>
</evidence>
<feature type="transmembrane region" description="Helical" evidence="1">
    <location>
        <begin position="266"/>
        <end position="286"/>
    </location>
</feature>
<name>A0ABV9E7E6_9ACTN</name>
<feature type="transmembrane region" description="Helical" evidence="1">
    <location>
        <begin position="338"/>
        <end position="359"/>
    </location>
</feature>
<feature type="transmembrane region" description="Helical" evidence="1">
    <location>
        <begin position="93"/>
        <end position="113"/>
    </location>
</feature>
<dbReference type="PANTHER" id="PTHR23028">
    <property type="entry name" value="ACETYLTRANSFERASE"/>
    <property type="match status" value="1"/>
</dbReference>
<dbReference type="RefSeq" id="WP_378579715.1">
    <property type="nucleotide sequence ID" value="NZ_JBHSFQ010000041.1"/>
</dbReference>
<feature type="transmembrane region" description="Helical" evidence="1">
    <location>
        <begin position="243"/>
        <end position="260"/>
    </location>
</feature>
<evidence type="ECO:0000313" key="3">
    <source>
        <dbReference type="EMBL" id="MFC4565588.1"/>
    </source>
</evidence>
<gene>
    <name evidence="3" type="ORF">ACFO4E_27335</name>
</gene>
<feature type="transmembrane region" description="Helical" evidence="1">
    <location>
        <begin position="12"/>
        <end position="31"/>
    </location>
</feature>
<dbReference type="EMBL" id="JBHSFQ010000041">
    <property type="protein sequence ID" value="MFC4565588.1"/>
    <property type="molecule type" value="Genomic_DNA"/>
</dbReference>
<dbReference type="InterPro" id="IPR002656">
    <property type="entry name" value="Acyl_transf_3_dom"/>
</dbReference>
<reference evidence="4" key="1">
    <citation type="journal article" date="2019" name="Int. J. Syst. Evol. Microbiol.">
        <title>The Global Catalogue of Microorganisms (GCM) 10K type strain sequencing project: providing services to taxonomists for standard genome sequencing and annotation.</title>
        <authorList>
            <consortium name="The Broad Institute Genomics Platform"/>
            <consortium name="The Broad Institute Genome Sequencing Center for Infectious Disease"/>
            <person name="Wu L."/>
            <person name="Ma J."/>
        </authorList>
    </citation>
    <scope>NUCLEOTIDE SEQUENCE [LARGE SCALE GENOMIC DNA]</scope>
    <source>
        <strain evidence="4">XZYJ18</strain>
    </source>
</reference>
<keyword evidence="1" id="KW-0812">Transmembrane</keyword>
<dbReference type="Proteomes" id="UP001595923">
    <property type="component" value="Unassembled WGS sequence"/>
</dbReference>
<evidence type="ECO:0000313" key="4">
    <source>
        <dbReference type="Proteomes" id="UP001595923"/>
    </source>
</evidence>
<comment type="caution">
    <text evidence="3">The sequence shown here is derived from an EMBL/GenBank/DDBJ whole genome shotgun (WGS) entry which is preliminary data.</text>
</comment>
<keyword evidence="3" id="KW-0012">Acyltransferase</keyword>
<keyword evidence="1" id="KW-1133">Transmembrane helix</keyword>
<keyword evidence="1" id="KW-0472">Membrane</keyword>
<feature type="transmembrane region" description="Helical" evidence="1">
    <location>
        <begin position="298"/>
        <end position="318"/>
    </location>
</feature>
<sequence>MTAPPPPPDRLDSLTGLRFVLAVLVFLTHALETARFFADDALNDLGVIAPYGIASLSCFFVLSGFALTWSAPKNDTAARFWRRRVVKIFPNHVISWTLTLVLIGAVFGPLPMLGPLPDPGPALANLALVQTWIPVPSYLLSVNGISWSVSAELFFYLVFPLLIGPLRRIPARHLWWWFGGVAAAVAAAPALIDTAIDGPAWPLWPPLTFTETWLVYFMPVVRLPEFLLGVVLALIVRAGRWPGIGPWTVAAATGLVYLATLALPPIYGRSGVLIIALCLLIPLLAVRDARGTPGWLRHPAVVALGDASYAMYLLHYPVMAVTRHLVGPGRDVGLLEGSLIIAGMFVVCQLLAVAMFRYVENPLVRRYSRPVSDRAPRV</sequence>
<feature type="transmembrane region" description="Helical" evidence="1">
    <location>
        <begin position="212"/>
        <end position="236"/>
    </location>
</feature>
<feature type="transmembrane region" description="Helical" evidence="1">
    <location>
        <begin position="144"/>
        <end position="162"/>
    </location>
</feature>
<keyword evidence="4" id="KW-1185">Reference proteome</keyword>
<keyword evidence="3" id="KW-0808">Transferase</keyword>
<dbReference type="EC" id="2.3.-.-" evidence="3"/>
<organism evidence="3 4">
    <name type="scientific">Nocardiopsis mangrovi</name>
    <dbReference type="NCBI Taxonomy" id="1179818"/>
    <lineage>
        <taxon>Bacteria</taxon>
        <taxon>Bacillati</taxon>
        <taxon>Actinomycetota</taxon>
        <taxon>Actinomycetes</taxon>
        <taxon>Streptosporangiales</taxon>
        <taxon>Nocardiopsidaceae</taxon>
        <taxon>Nocardiopsis</taxon>
    </lineage>
</organism>
<feature type="domain" description="Acyltransferase 3" evidence="2">
    <location>
        <begin position="12"/>
        <end position="352"/>
    </location>
</feature>
<feature type="transmembrane region" description="Helical" evidence="1">
    <location>
        <begin position="51"/>
        <end position="72"/>
    </location>
</feature>
<accession>A0ABV9E7E6</accession>
<proteinExistence type="predicted"/>
<dbReference type="PANTHER" id="PTHR23028:SF53">
    <property type="entry name" value="ACYL_TRANSF_3 DOMAIN-CONTAINING PROTEIN"/>
    <property type="match status" value="1"/>
</dbReference>
<evidence type="ECO:0000256" key="1">
    <source>
        <dbReference type="SAM" id="Phobius"/>
    </source>
</evidence>
<protein>
    <submittedName>
        <fullName evidence="3">Acyltransferase family protein</fullName>
        <ecNumber evidence="3">2.3.-.-</ecNumber>
    </submittedName>
</protein>
<dbReference type="InterPro" id="IPR050879">
    <property type="entry name" value="Acyltransferase_3"/>
</dbReference>
<dbReference type="Pfam" id="PF01757">
    <property type="entry name" value="Acyl_transf_3"/>
    <property type="match status" value="1"/>
</dbReference>
<feature type="transmembrane region" description="Helical" evidence="1">
    <location>
        <begin position="174"/>
        <end position="192"/>
    </location>
</feature>